<feature type="binding site" evidence="12">
    <location>
        <position position="222"/>
    </location>
    <ligand>
        <name>ATP</name>
        <dbReference type="ChEBI" id="CHEBI:30616"/>
    </ligand>
</feature>
<proteinExistence type="inferred from homology"/>
<evidence type="ECO:0000256" key="8">
    <source>
        <dbReference type="ARBA" id="ARBA00022777"/>
    </source>
</evidence>
<dbReference type="SUPFAM" id="SSF53633">
    <property type="entry name" value="Carbamate kinase-like"/>
    <property type="match status" value="1"/>
</dbReference>
<dbReference type="GO" id="GO:0004072">
    <property type="term" value="F:aspartate kinase activity"/>
    <property type="evidence" value="ECO:0007669"/>
    <property type="project" value="UniProtKB-EC"/>
</dbReference>
<feature type="binding site" evidence="12">
    <location>
        <begin position="247"/>
        <end position="248"/>
    </location>
    <ligand>
        <name>ATP</name>
        <dbReference type="ChEBI" id="CHEBI:30616"/>
    </ligand>
</feature>
<dbReference type="GO" id="GO:0005524">
    <property type="term" value="F:ATP binding"/>
    <property type="evidence" value="ECO:0007669"/>
    <property type="project" value="UniProtKB-KW"/>
</dbReference>
<evidence type="ECO:0000256" key="3">
    <source>
        <dbReference type="ARBA" id="ARBA00005139"/>
    </source>
</evidence>
<dbReference type="Gene3D" id="3.30.2130.10">
    <property type="entry name" value="VC0802-like"/>
    <property type="match status" value="1"/>
</dbReference>
<evidence type="ECO:0000256" key="10">
    <source>
        <dbReference type="ARBA" id="ARBA00023154"/>
    </source>
</evidence>
<dbReference type="InterPro" id="IPR018042">
    <property type="entry name" value="Aspartate_kinase_CS"/>
</dbReference>
<keyword evidence="5 14" id="KW-0028">Amino-acid biosynthesis</keyword>
<gene>
    <name evidence="16" type="ORF">CP10139811_0423</name>
</gene>
<dbReference type="UniPathway" id="UPA00051">
    <property type="reaction ID" value="UER00462"/>
</dbReference>
<comment type="pathway">
    <text evidence="1 14">Amino-acid biosynthesis; L-lysine biosynthesis via DAP pathway; (S)-tetrahydrodipicolinate from L-aspartate: step 1/4.</text>
</comment>
<evidence type="ECO:0000256" key="2">
    <source>
        <dbReference type="ARBA" id="ARBA00004986"/>
    </source>
</evidence>
<feature type="domain" description="Aspartate/glutamate/uridylate kinase" evidence="15">
    <location>
        <begin position="4"/>
        <end position="268"/>
    </location>
</feature>
<comment type="catalytic activity">
    <reaction evidence="11 13">
        <text>L-aspartate + ATP = 4-phospho-L-aspartate + ADP</text>
        <dbReference type="Rhea" id="RHEA:23776"/>
        <dbReference type="ChEBI" id="CHEBI:29991"/>
        <dbReference type="ChEBI" id="CHEBI:30616"/>
        <dbReference type="ChEBI" id="CHEBI:57535"/>
        <dbReference type="ChEBI" id="CHEBI:456216"/>
        <dbReference type="EC" id="2.7.2.4"/>
    </reaction>
</comment>
<reference evidence="16 17" key="1">
    <citation type="submission" date="2013-04" db="EMBL/GenBank/DDBJ databases">
        <title>Genome sequence of Chlamydia psittaci 10-1398/11.</title>
        <authorList>
            <person name="Huot-Creasy H."/>
            <person name="McCracken C.L."/>
            <person name="Humphries M."/>
            <person name="Sachse K."/>
            <person name="Laroucau K."/>
            <person name="Bavoil P."/>
            <person name="Myers G.S."/>
        </authorList>
    </citation>
    <scope>NUCLEOTIDE SEQUENCE [LARGE SCALE GENOMIC DNA]</scope>
    <source>
        <strain evidence="16 17">10_1398_11</strain>
    </source>
</reference>
<comment type="pathway">
    <text evidence="2 14">Amino-acid biosynthesis; L-methionine biosynthesis via de novo pathway; L-homoserine from L-aspartate: step 1/3.</text>
</comment>
<dbReference type="UniPathway" id="UPA00034">
    <property type="reaction ID" value="UER00015"/>
</dbReference>
<evidence type="ECO:0000256" key="7">
    <source>
        <dbReference type="ARBA" id="ARBA00022741"/>
    </source>
</evidence>
<dbReference type="PATRIC" id="fig|1238237.3.peg.543"/>
<keyword evidence="6 13" id="KW-0808">Transferase</keyword>
<dbReference type="GO" id="GO:0005829">
    <property type="term" value="C:cytosol"/>
    <property type="evidence" value="ECO:0007669"/>
    <property type="project" value="TreeGrafter"/>
</dbReference>
<dbReference type="Pfam" id="PF00696">
    <property type="entry name" value="AA_kinase"/>
    <property type="match status" value="1"/>
</dbReference>
<sequence>MSPVVYKFGGTSLGTAINIKVVVDIICNYRPNFVVVSAIAGITDLLDAFCMETKGGRERIINKITNTHNLIIGDLGIEFSLMGWLEILHSYLDYNGNIEGSDRALILAIGEDISASLIGYVCHSRGFPIEFLEARRVIVTDSSYNRANPNIACMRENWMSLGLSQKKSYITQGFIGADLQNKTTLLGRGGSDYSAALIAELSEAKEVRIYTDVSGVYTMDPRVVEDAQLIPELSFEEMQHLATFGAKVLHPPMLLPCMRSSIPIFVTSIFEDYKDGTWIYAMDRTSSYESRVKALSVKKNQDLWFVLGASSSVLEEVIHILHTCQVLPGIITSKENTITFTTDSADISPRIYHSLYHMLSEIGDVYTTKECALITMVGSGLASAAMLTQVTEKLQHESDHIFCCSQDHMKLSLVVSGKYAEYIVTQLHRDYVRKKLTIV</sequence>
<evidence type="ECO:0000256" key="12">
    <source>
        <dbReference type="PIRSR" id="PIRSR000726-1"/>
    </source>
</evidence>
<comment type="pathway">
    <text evidence="3 14">Amino-acid biosynthesis; L-threonine biosynthesis; L-threonine from L-aspartate: step 1/5.</text>
</comment>
<dbReference type="EC" id="2.7.2.4" evidence="13"/>
<dbReference type="PANTHER" id="PTHR21499">
    <property type="entry name" value="ASPARTATE KINASE"/>
    <property type="match status" value="1"/>
</dbReference>
<feature type="binding site" evidence="12">
    <location>
        <position position="111"/>
    </location>
    <ligand>
        <name>substrate</name>
    </ligand>
</feature>
<dbReference type="Gene3D" id="3.40.1160.10">
    <property type="entry name" value="Acetylglutamate kinase-like"/>
    <property type="match status" value="1"/>
</dbReference>
<dbReference type="GO" id="GO:0009088">
    <property type="term" value="P:threonine biosynthetic process"/>
    <property type="evidence" value="ECO:0007669"/>
    <property type="project" value="UniProtKB-UniPathway"/>
</dbReference>
<dbReference type="OrthoDB" id="9799110at2"/>
<evidence type="ECO:0000313" key="17">
    <source>
        <dbReference type="Proteomes" id="UP000016200"/>
    </source>
</evidence>
<dbReference type="UniPathway" id="UPA00050">
    <property type="reaction ID" value="UER00461"/>
</dbReference>
<dbReference type="InterPro" id="IPR005260">
    <property type="entry name" value="Asp_kin_monofn"/>
</dbReference>
<evidence type="ECO:0000256" key="4">
    <source>
        <dbReference type="ARBA" id="ARBA00010122"/>
    </source>
</evidence>
<dbReference type="RefSeq" id="WP_020370417.1">
    <property type="nucleotide sequence ID" value="NZ_KE360208.1"/>
</dbReference>
<feature type="binding site" evidence="12">
    <location>
        <position position="217"/>
    </location>
    <ligand>
        <name>ATP</name>
        <dbReference type="ChEBI" id="CHEBI:30616"/>
    </ligand>
</feature>
<keyword evidence="9 12" id="KW-0067">ATP-binding</keyword>
<evidence type="ECO:0000256" key="1">
    <source>
        <dbReference type="ARBA" id="ARBA00004766"/>
    </source>
</evidence>
<evidence type="ECO:0000256" key="9">
    <source>
        <dbReference type="ARBA" id="ARBA00022840"/>
    </source>
</evidence>
<dbReference type="Gene3D" id="1.20.120.1320">
    <property type="entry name" value="Aspartokinase, catalytic domain"/>
    <property type="match status" value="1"/>
</dbReference>
<evidence type="ECO:0000313" key="16">
    <source>
        <dbReference type="EMBL" id="EPP34586.1"/>
    </source>
</evidence>
<dbReference type="EMBL" id="ATNB01000159">
    <property type="protein sequence ID" value="EPP34586.1"/>
    <property type="molecule type" value="Genomic_DNA"/>
</dbReference>
<dbReference type="GO" id="GO:0009089">
    <property type="term" value="P:lysine biosynthetic process via diaminopimelate"/>
    <property type="evidence" value="ECO:0007669"/>
    <property type="project" value="UniProtKB-UniPathway"/>
</dbReference>
<dbReference type="PANTHER" id="PTHR21499:SF3">
    <property type="entry name" value="ASPARTOKINASE"/>
    <property type="match status" value="1"/>
</dbReference>
<evidence type="ECO:0000256" key="14">
    <source>
        <dbReference type="RuleBase" id="RU004249"/>
    </source>
</evidence>
<dbReference type="eggNOG" id="COG0527">
    <property type="taxonomic scope" value="Bacteria"/>
</dbReference>
<dbReference type="InterPro" id="IPR036393">
    <property type="entry name" value="AceGlu_kinase-like_sf"/>
</dbReference>
<comment type="similarity">
    <text evidence="4 13">Belongs to the aspartokinase family.</text>
</comment>
<dbReference type="HOGENOM" id="CLU_009116_6_0_0"/>
<keyword evidence="10" id="KW-0457">Lysine biosynthesis</keyword>
<comment type="caution">
    <text evidence="16">The sequence shown here is derived from an EMBL/GenBank/DDBJ whole genome shotgun (WGS) entry which is preliminary data.</text>
</comment>
<feature type="binding site" evidence="12">
    <location>
        <position position="43"/>
    </location>
    <ligand>
        <name>substrate</name>
    </ligand>
</feature>
<dbReference type="Proteomes" id="UP000016200">
    <property type="component" value="Unassembled WGS sequence"/>
</dbReference>
<protein>
    <recommendedName>
        <fullName evidence="13">Aspartokinase</fullName>
        <ecNumber evidence="13">2.7.2.4</ecNumber>
    </recommendedName>
</protein>
<evidence type="ECO:0000256" key="6">
    <source>
        <dbReference type="ARBA" id="ARBA00022679"/>
    </source>
</evidence>
<keyword evidence="7 12" id="KW-0547">Nucleotide-binding</keyword>
<organism evidence="16 17">
    <name type="scientific">Chlamydia ibidis</name>
    <dbReference type="NCBI Taxonomy" id="1405396"/>
    <lineage>
        <taxon>Bacteria</taxon>
        <taxon>Pseudomonadati</taxon>
        <taxon>Chlamydiota</taxon>
        <taxon>Chlamydiia</taxon>
        <taxon>Chlamydiales</taxon>
        <taxon>Chlamydiaceae</taxon>
        <taxon>Chlamydia/Chlamydophila group</taxon>
        <taxon>Chlamydia</taxon>
    </lineage>
</organism>
<evidence type="ECO:0000256" key="11">
    <source>
        <dbReference type="ARBA" id="ARBA00047872"/>
    </source>
</evidence>
<keyword evidence="8 13" id="KW-0418">Kinase</keyword>
<feature type="binding site" evidence="12">
    <location>
        <begin position="7"/>
        <end position="10"/>
    </location>
    <ligand>
        <name>ATP</name>
        <dbReference type="ChEBI" id="CHEBI:30616"/>
    </ligand>
</feature>
<dbReference type="PIRSF" id="PIRSF000726">
    <property type="entry name" value="Asp_kin"/>
    <property type="match status" value="1"/>
</dbReference>
<dbReference type="InterPro" id="IPR001048">
    <property type="entry name" value="Asp/Glu/Uridylate_kinase"/>
</dbReference>
<name>S7KEF4_9CHLA</name>
<evidence type="ECO:0000256" key="5">
    <source>
        <dbReference type="ARBA" id="ARBA00022605"/>
    </source>
</evidence>
<dbReference type="NCBIfam" id="TIGR00657">
    <property type="entry name" value="asp_kinases"/>
    <property type="match status" value="1"/>
</dbReference>
<evidence type="ECO:0000256" key="13">
    <source>
        <dbReference type="RuleBase" id="RU003448"/>
    </source>
</evidence>
<evidence type="ECO:0000259" key="15">
    <source>
        <dbReference type="Pfam" id="PF00696"/>
    </source>
</evidence>
<dbReference type="GO" id="GO:0009090">
    <property type="term" value="P:homoserine biosynthetic process"/>
    <property type="evidence" value="ECO:0007669"/>
    <property type="project" value="TreeGrafter"/>
</dbReference>
<dbReference type="InterPro" id="IPR001341">
    <property type="entry name" value="Asp_kinase"/>
</dbReference>
<dbReference type="CDD" id="cd04243">
    <property type="entry name" value="AAK_AK-HSDH-like"/>
    <property type="match status" value="1"/>
</dbReference>
<accession>S7KEF4</accession>
<dbReference type="InterPro" id="IPR042199">
    <property type="entry name" value="AsparK_Bifunc_asparK/hSer_DH"/>
</dbReference>
<dbReference type="PROSITE" id="PS00324">
    <property type="entry name" value="ASPARTOKINASE"/>
    <property type="match status" value="1"/>
</dbReference>
<feature type="binding site" evidence="12">
    <location>
        <begin position="211"/>
        <end position="212"/>
    </location>
    <ligand>
        <name>ATP</name>
        <dbReference type="ChEBI" id="CHEBI:30616"/>
    </ligand>
</feature>
<dbReference type="AlphaFoldDB" id="S7KEF4"/>